<dbReference type="EMBL" id="JACEEZ010025107">
    <property type="protein sequence ID" value="KAG0704649.1"/>
    <property type="molecule type" value="Genomic_DNA"/>
</dbReference>
<gene>
    <name evidence="2" type="primary">Kif2a</name>
    <name evidence="2" type="ORF">GWK47_024666</name>
</gene>
<dbReference type="OrthoDB" id="3176171at2759"/>
<sequence length="218" mass="25330">MYRWKNGVSKTCVMYGTGEDETVEYLMLEGEQYEYARTKMLENTTCVGERRTKGFTDSISWVTRNSSSSSYADRVKELGASDSATEDNYKSSPTEKEPDENGTNNVNVDYSTLSNLNENEMSADQQAFQVAMSAVQEAEEEVVDLHGQYFAHRDKMDKMLIPLYQMTNEVDYDVDAYAQQLEDVVMENREWWTQLRDRVVKLRHQLEEEENLSRRQNV</sequence>
<accession>A0A8J4XLF8</accession>
<reference evidence="2" key="1">
    <citation type="submission" date="2020-07" db="EMBL/GenBank/DDBJ databases">
        <title>The High-quality genome of the commercially important snow crab, Chionoecetes opilio.</title>
        <authorList>
            <person name="Jeong J.-H."/>
            <person name="Ryu S."/>
        </authorList>
    </citation>
    <scope>NUCLEOTIDE SEQUENCE</scope>
    <source>
        <strain evidence="2">MADBK_172401_WGS</strain>
        <tissue evidence="2">Digestive gland</tissue>
    </source>
</reference>
<comment type="caution">
    <text evidence="2">The sequence shown here is derived from an EMBL/GenBank/DDBJ whole genome shotgun (WGS) entry which is preliminary data.</text>
</comment>
<dbReference type="Proteomes" id="UP000770661">
    <property type="component" value="Unassembled WGS sequence"/>
</dbReference>
<protein>
    <submittedName>
        <fullName evidence="2">Kinesin-like protein KIF2A</fullName>
    </submittedName>
</protein>
<keyword evidence="3" id="KW-1185">Reference proteome</keyword>
<proteinExistence type="predicted"/>
<evidence type="ECO:0000256" key="1">
    <source>
        <dbReference type="SAM" id="MobiDB-lite"/>
    </source>
</evidence>
<evidence type="ECO:0000313" key="2">
    <source>
        <dbReference type="EMBL" id="KAG0704649.1"/>
    </source>
</evidence>
<evidence type="ECO:0000313" key="3">
    <source>
        <dbReference type="Proteomes" id="UP000770661"/>
    </source>
</evidence>
<organism evidence="2 3">
    <name type="scientific">Chionoecetes opilio</name>
    <name type="common">Atlantic snow crab</name>
    <name type="synonym">Cancer opilio</name>
    <dbReference type="NCBI Taxonomy" id="41210"/>
    <lineage>
        <taxon>Eukaryota</taxon>
        <taxon>Metazoa</taxon>
        <taxon>Ecdysozoa</taxon>
        <taxon>Arthropoda</taxon>
        <taxon>Crustacea</taxon>
        <taxon>Multicrustacea</taxon>
        <taxon>Malacostraca</taxon>
        <taxon>Eumalacostraca</taxon>
        <taxon>Eucarida</taxon>
        <taxon>Decapoda</taxon>
        <taxon>Pleocyemata</taxon>
        <taxon>Brachyura</taxon>
        <taxon>Eubrachyura</taxon>
        <taxon>Majoidea</taxon>
        <taxon>Majidae</taxon>
        <taxon>Chionoecetes</taxon>
    </lineage>
</organism>
<feature type="region of interest" description="Disordered" evidence="1">
    <location>
        <begin position="78"/>
        <end position="108"/>
    </location>
</feature>
<dbReference type="AlphaFoldDB" id="A0A8J4XLF8"/>
<name>A0A8J4XLF8_CHIOP</name>
<feature type="compositionally biased region" description="Basic and acidic residues" evidence="1">
    <location>
        <begin position="87"/>
        <end position="96"/>
    </location>
</feature>